<dbReference type="PRINTS" id="PR00453">
    <property type="entry name" value="VWFADOMAIN"/>
</dbReference>
<evidence type="ECO:0000256" key="6">
    <source>
        <dbReference type="SAM" id="MobiDB-lite"/>
    </source>
</evidence>
<keyword evidence="2" id="KW-0732">Signal</keyword>
<dbReference type="Proteomes" id="UP000605970">
    <property type="component" value="Unassembled WGS sequence"/>
</dbReference>
<dbReference type="InterPro" id="IPR018097">
    <property type="entry name" value="EGF_Ca-bd_CS"/>
</dbReference>
<feature type="transmembrane region" description="Helical" evidence="7">
    <location>
        <begin position="12"/>
        <end position="29"/>
    </location>
</feature>
<accession>A0A8S9ZK44</accession>
<dbReference type="Pfam" id="PF12661">
    <property type="entry name" value="hEGF"/>
    <property type="match status" value="1"/>
</dbReference>
<dbReference type="Pfam" id="PF00092">
    <property type="entry name" value="VWA"/>
    <property type="match status" value="1"/>
</dbReference>
<dbReference type="Pfam" id="PF12946">
    <property type="entry name" value="EGF_MSP1_1"/>
    <property type="match status" value="1"/>
</dbReference>
<dbReference type="InterPro" id="IPR000742">
    <property type="entry name" value="EGF"/>
</dbReference>
<dbReference type="SMART" id="SM00327">
    <property type="entry name" value="VWA"/>
    <property type="match status" value="1"/>
</dbReference>
<keyword evidence="7" id="KW-0812">Transmembrane</keyword>
<dbReference type="PROSITE" id="PS01187">
    <property type="entry name" value="EGF_CA"/>
    <property type="match status" value="1"/>
</dbReference>
<dbReference type="PROSITE" id="PS50234">
    <property type="entry name" value="VWFA"/>
    <property type="match status" value="1"/>
</dbReference>
<keyword evidence="7" id="KW-0472">Membrane</keyword>
<feature type="domain" description="EGF-like" evidence="8">
    <location>
        <begin position="332"/>
        <end position="369"/>
    </location>
</feature>
<keyword evidence="7" id="KW-1133">Transmembrane helix</keyword>
<evidence type="ECO:0000256" key="4">
    <source>
        <dbReference type="ARBA" id="ARBA00023157"/>
    </source>
</evidence>
<dbReference type="SMART" id="SM00179">
    <property type="entry name" value="EGF_CA"/>
    <property type="match status" value="11"/>
</dbReference>
<proteinExistence type="predicted"/>
<evidence type="ECO:0000256" key="2">
    <source>
        <dbReference type="ARBA" id="ARBA00022729"/>
    </source>
</evidence>
<keyword evidence="1 5" id="KW-0245">EGF-like domain</keyword>
<dbReference type="EMBL" id="JABEBT010000074">
    <property type="protein sequence ID" value="KAF7633554.1"/>
    <property type="molecule type" value="Genomic_DNA"/>
</dbReference>
<dbReference type="OrthoDB" id="10060424at2759"/>
<organism evidence="10 11">
    <name type="scientific">Meloidogyne graminicola</name>
    <dbReference type="NCBI Taxonomy" id="189291"/>
    <lineage>
        <taxon>Eukaryota</taxon>
        <taxon>Metazoa</taxon>
        <taxon>Ecdysozoa</taxon>
        <taxon>Nematoda</taxon>
        <taxon>Chromadorea</taxon>
        <taxon>Rhabditida</taxon>
        <taxon>Tylenchina</taxon>
        <taxon>Tylenchomorpha</taxon>
        <taxon>Tylenchoidea</taxon>
        <taxon>Meloidogynidae</taxon>
        <taxon>Meloidogyninae</taxon>
        <taxon>Meloidogyne</taxon>
    </lineage>
</organism>
<dbReference type="InterPro" id="IPR049883">
    <property type="entry name" value="NOTCH1_EGF-like"/>
</dbReference>
<evidence type="ECO:0000313" key="11">
    <source>
        <dbReference type="Proteomes" id="UP000605970"/>
    </source>
</evidence>
<dbReference type="InterPro" id="IPR000152">
    <property type="entry name" value="EGF-type_Asp/Asn_hydroxyl_site"/>
</dbReference>
<dbReference type="InterPro" id="IPR001881">
    <property type="entry name" value="EGF-like_Ca-bd_dom"/>
</dbReference>
<dbReference type="GO" id="GO:0005509">
    <property type="term" value="F:calcium ion binding"/>
    <property type="evidence" value="ECO:0007669"/>
    <property type="project" value="InterPro"/>
</dbReference>
<dbReference type="PROSITE" id="PS00010">
    <property type="entry name" value="ASX_HYDROXYL"/>
    <property type="match status" value="9"/>
</dbReference>
<dbReference type="InterPro" id="IPR036465">
    <property type="entry name" value="vWFA_dom_sf"/>
</dbReference>
<dbReference type="InterPro" id="IPR002035">
    <property type="entry name" value="VWF_A"/>
</dbReference>
<dbReference type="PANTHER" id="PTHR24039:SF40">
    <property type="entry name" value="TRANSMEMBRANE MATRIX RECEPTOR MUP-4"/>
    <property type="match status" value="1"/>
</dbReference>
<feature type="transmembrane region" description="Helical" evidence="7">
    <location>
        <begin position="1268"/>
        <end position="1290"/>
    </location>
</feature>
<feature type="region of interest" description="Disordered" evidence="6">
    <location>
        <begin position="1567"/>
        <end position="1602"/>
    </location>
</feature>
<dbReference type="Pfam" id="PF23427">
    <property type="entry name" value="EGF_4"/>
    <property type="match status" value="1"/>
</dbReference>
<dbReference type="Gene3D" id="3.40.50.410">
    <property type="entry name" value="von Willebrand factor, type A domain"/>
    <property type="match status" value="1"/>
</dbReference>
<feature type="domain" description="VWFA" evidence="9">
    <location>
        <begin position="441"/>
        <end position="620"/>
    </location>
</feature>
<dbReference type="InterPro" id="IPR056590">
    <property type="entry name" value="Mua-3/Mup-4_EGF"/>
</dbReference>
<dbReference type="Pfam" id="PF25314">
    <property type="entry name" value="TNFR_nem"/>
    <property type="match status" value="1"/>
</dbReference>
<feature type="domain" description="EGF-like" evidence="8">
    <location>
        <begin position="286"/>
        <end position="323"/>
    </location>
</feature>
<feature type="compositionally biased region" description="Basic and acidic residues" evidence="6">
    <location>
        <begin position="1358"/>
        <end position="1370"/>
    </location>
</feature>
<reference evidence="10" key="1">
    <citation type="journal article" date="2020" name="Ecol. Evol.">
        <title>Genome structure and content of the rice root-knot nematode (Meloidogyne graminicola).</title>
        <authorList>
            <person name="Phan N.T."/>
            <person name="Danchin E.G.J."/>
            <person name="Klopp C."/>
            <person name="Perfus-Barbeoch L."/>
            <person name="Kozlowski D.K."/>
            <person name="Koutsovoulos G.D."/>
            <person name="Lopez-Roques C."/>
            <person name="Bouchez O."/>
            <person name="Zahm M."/>
            <person name="Besnard G."/>
            <person name="Bellafiore S."/>
        </authorList>
    </citation>
    <scope>NUCLEOTIDE SEQUENCE</scope>
    <source>
        <strain evidence="10">VN-18</strain>
    </source>
</reference>
<dbReference type="Pfam" id="PF07645">
    <property type="entry name" value="EGF_CA"/>
    <property type="match status" value="5"/>
</dbReference>
<evidence type="ECO:0000256" key="5">
    <source>
        <dbReference type="PROSITE-ProRule" id="PRU00076"/>
    </source>
</evidence>
<dbReference type="SMART" id="SM00181">
    <property type="entry name" value="EGF"/>
    <property type="match status" value="15"/>
</dbReference>
<feature type="domain" description="EGF-like" evidence="8">
    <location>
        <begin position="85"/>
        <end position="124"/>
    </location>
</feature>
<dbReference type="Gene3D" id="2.10.25.10">
    <property type="entry name" value="Laminin"/>
    <property type="match status" value="10"/>
</dbReference>
<dbReference type="InterPro" id="IPR057353">
    <property type="entry name" value="TNFR_nem"/>
</dbReference>
<keyword evidence="3" id="KW-0677">Repeat</keyword>
<dbReference type="PROSITE" id="PS50026">
    <property type="entry name" value="EGF_3"/>
    <property type="match status" value="10"/>
</dbReference>
<protein>
    <submittedName>
        <fullName evidence="10">Uncharacterized protein</fullName>
    </submittedName>
</protein>
<dbReference type="InterPro" id="IPR024730">
    <property type="entry name" value="MSP1_EGF_1"/>
</dbReference>
<dbReference type="InterPro" id="IPR024731">
    <property type="entry name" value="NELL2-like_EGF"/>
</dbReference>
<name>A0A8S9ZK44_9BILA</name>
<feature type="region of interest" description="Disordered" evidence="6">
    <location>
        <begin position="1351"/>
        <end position="1397"/>
    </location>
</feature>
<dbReference type="PANTHER" id="PTHR24039">
    <property type="entry name" value="FIBRILLIN-RELATED"/>
    <property type="match status" value="1"/>
</dbReference>
<evidence type="ECO:0000313" key="10">
    <source>
        <dbReference type="EMBL" id="KAF7633554.1"/>
    </source>
</evidence>
<evidence type="ECO:0000256" key="1">
    <source>
        <dbReference type="ARBA" id="ARBA00022536"/>
    </source>
</evidence>
<keyword evidence="11" id="KW-1185">Reference proteome</keyword>
<feature type="domain" description="EGF-like" evidence="8">
    <location>
        <begin position="981"/>
        <end position="1019"/>
    </location>
</feature>
<feature type="domain" description="EGF-like" evidence="8">
    <location>
        <begin position="135"/>
        <end position="175"/>
    </location>
</feature>
<evidence type="ECO:0000259" key="9">
    <source>
        <dbReference type="PROSITE" id="PS50234"/>
    </source>
</evidence>
<sequence length="1602" mass="175016">MHLKGWPKQWFRYLFKLIILFNFILDYVLTESQIILAYRAPGECDVNDPLSCSRQKHEVCSFLDGIYKCTCANNYSRLPDGRCLVIDECNDPKLNECSTEAICTDLPEGYSCHCKSGYADISPKGGRVGIVCKKEQNECQSPHTYGVDCDPNAACVDTSGNYECRCHPGYSDISETYGQLPGRKCIQAINECEDKQKNDCSENAICTDAKEGYTCECKKGYVDASANVAKYPGRTCNKAIIQEDQHYIAHIEQCNNAKHCPNGQVCIDNYCKCSEGSILVAGHCQLTAACQVDPECDKNAMCINVLGSYTCQCKPGYFDVDPVTPGRECKELTNECVDRHECSPYAKCVDNKDGYECECINGYTDVSHQFGLKPGRRCVNSSNECAERSLNTCDENADCIDTPQSYTCKCFDGYIDVSTSAHLLPGRVCTVQTSCPKQKTDLIFLIDGSGSIGSQVFRNEVLRFIKEFIELFDIGLDNTRVGLIQYSDQVRHEFSLNQYSDKQSLLAAVDNINYLTGLTRTGAAIEHMVNEGFSDRRGVRPLSEGANRVAVIITDGRSQDNVTQPAKTARAFQINIFAIGVTDHVSPSELELIAGSSNRWFLVEGFKDLNTRLRSLVQKLACPTPPHISSIPNGLCSPDTQEGCDRTLGQICQVIGGQPTCHCPNDFPEHPKTKVCGGDICNPEVSTTCPNPEICRRTPLGNYRCVCPTGFLRESRSGVCISTKAIPMPPAPPCYGGKILNPRTGKCLLSGECDPLDVYSCDLRKRERCLPNQQQVVPAVVEQTYKRNKKNSEQTYATKAPITYSLTAEYTCQCTAGEKRHPITEICLRNECLRKEDNDCNINAHCYDTDDSYYCVCFNGYLDQSPDKVYKAGRICVKPPRCSDGNSRCSPNAICTDTELGYECRCKLGYVDLSPNPQHEKGIICEQQINECDNNPCPPNTDCKNTVDAYYCACKPGYTDIDALYNTNNTHPNCQPNKPIPSIGCPVPSDCDPNATCIPLASGGYTCHCNSGFFDKSSESSKLPGRVCIPLPISPTTCGGQICRSELGEVCIGNVCDCPEGQKRTGQNEKCYPVDAYTWPIWVIRKYHNPLFCNSSFSNSSDELYKEYVDSFNGGIIQSFGQIPFSKSLITTDVMGVGCPTEGNGLLFNTTFYFLHGSLPNPQGAFNSLINWINTSNDHQVGSSGLYLNPYNVCSVRISNCKDCENSTFGYSCSCPPGFIDGNITSNNWQNVICNETIDTTNNTECTCYLAPIVNTLEQGGLASKIPFIIFLILAILFLLLTLCCCLYLCSRLRCFRQPAASSQESLYGPLTIPRAKLDEDLGSLASSEYTVREEVERRVTTEVTRMEEQLVGGETVYEEHSGDRSDAFRQSRSGEFYSSGGEGRGGSSGGGGGGGGSGGGGYYTSASSTGGGVGGDGGMNNMMMNRQNGGMGASMNRGGGPKKIIPGDDDEGELYPGFSLDNILNGGTSGGTGRSMSPARNYFNNNNNNMGNGGGGYYGSGGMSNNNNGGQGPMMNIGGIMPGMDTGDVMGGYGSNFGSEKRLDVLEMGPNDNFKPQRNIQSNIRQNIQSQDSMPRISIPPYSAEGDDDKEVKPIIRPLKH</sequence>
<feature type="domain" description="EGF-like" evidence="8">
    <location>
        <begin position="928"/>
        <end position="964"/>
    </location>
</feature>
<gene>
    <name evidence="10" type="ORF">Mgra_00007049</name>
</gene>
<evidence type="ECO:0000256" key="3">
    <source>
        <dbReference type="ARBA" id="ARBA00022737"/>
    </source>
</evidence>
<feature type="domain" description="EGF-like" evidence="8">
    <location>
        <begin position="381"/>
        <end position="420"/>
    </location>
</feature>
<keyword evidence="4" id="KW-1015">Disulfide bond</keyword>
<dbReference type="FunFam" id="3.40.50.410:FF:000047">
    <property type="entry name" value="von Willebrand factor A domain containing 2"/>
    <property type="match status" value="1"/>
</dbReference>
<feature type="compositionally biased region" description="Gly residues" evidence="6">
    <location>
        <begin position="1381"/>
        <end position="1397"/>
    </location>
</feature>
<dbReference type="Pfam" id="PF00008">
    <property type="entry name" value="EGF"/>
    <property type="match status" value="2"/>
</dbReference>
<dbReference type="SUPFAM" id="SSF57196">
    <property type="entry name" value="EGF/Laminin"/>
    <property type="match status" value="5"/>
</dbReference>
<feature type="domain" description="EGF-like" evidence="8">
    <location>
        <begin position="188"/>
        <end position="227"/>
    </location>
</feature>
<dbReference type="SUPFAM" id="SSF53300">
    <property type="entry name" value="vWA-like"/>
    <property type="match status" value="1"/>
</dbReference>
<feature type="domain" description="EGF-like" evidence="8">
    <location>
        <begin position="878"/>
        <end position="916"/>
    </location>
</feature>
<comment type="caution">
    <text evidence="10">The sequence shown here is derived from an EMBL/GenBank/DDBJ whole genome shotgun (WGS) entry which is preliminary data.</text>
</comment>
<evidence type="ECO:0000256" key="7">
    <source>
        <dbReference type="SAM" id="Phobius"/>
    </source>
</evidence>
<dbReference type="Pfam" id="PF12947">
    <property type="entry name" value="EGF_3"/>
    <property type="match status" value="1"/>
</dbReference>
<evidence type="ECO:0000259" key="8">
    <source>
        <dbReference type="PROSITE" id="PS50026"/>
    </source>
</evidence>
<feature type="domain" description="EGF-like" evidence="8">
    <location>
        <begin position="828"/>
        <end position="867"/>
    </location>
</feature>
<comment type="caution">
    <text evidence="5">Lacks conserved residue(s) required for the propagation of feature annotation.</text>
</comment>
<dbReference type="InterPro" id="IPR013032">
    <property type="entry name" value="EGF-like_CS"/>
</dbReference>
<dbReference type="CDD" id="cd00054">
    <property type="entry name" value="EGF_CA"/>
    <property type="match status" value="5"/>
</dbReference>